<proteinExistence type="predicted"/>
<feature type="transmembrane region" description="Helical" evidence="1">
    <location>
        <begin position="20"/>
        <end position="37"/>
    </location>
</feature>
<keyword evidence="1" id="KW-0472">Membrane</keyword>
<keyword evidence="1" id="KW-0812">Transmembrane</keyword>
<keyword evidence="1" id="KW-1133">Transmembrane helix</keyword>
<dbReference type="OrthoDB" id="660780at2"/>
<protein>
    <submittedName>
        <fullName evidence="2">Uncharacterized protein</fullName>
    </submittedName>
</protein>
<comment type="caution">
    <text evidence="2">The sequence shown here is derived from an EMBL/GenBank/DDBJ whole genome shotgun (WGS) entry which is preliminary data.</text>
</comment>
<accession>A0A368N7R0</accession>
<dbReference type="Proteomes" id="UP000252558">
    <property type="component" value="Unassembled WGS sequence"/>
</dbReference>
<dbReference type="RefSeq" id="WP_114339532.1">
    <property type="nucleotide sequence ID" value="NZ_QPID01000011.1"/>
</dbReference>
<feature type="transmembrane region" description="Helical" evidence="1">
    <location>
        <begin position="49"/>
        <end position="69"/>
    </location>
</feature>
<keyword evidence="3" id="KW-1185">Reference proteome</keyword>
<sequence length="146" mass="16185">MDSTKSKEQLSRWHCPEFYNGWVFSSIALFGLNNFYLKAAYGNWLTGKLSDLLVCFFLPLFICAVLQWFHVHFKLRIVIGLFVTGAVLSLVKLNTDASELLKTSLTLIGQPLGLGASSNQVDPTDLIALPVLGITYWFANKHGGSS</sequence>
<evidence type="ECO:0000256" key="1">
    <source>
        <dbReference type="SAM" id="Phobius"/>
    </source>
</evidence>
<evidence type="ECO:0000313" key="3">
    <source>
        <dbReference type="Proteomes" id="UP000252558"/>
    </source>
</evidence>
<dbReference type="EMBL" id="QPID01000011">
    <property type="protein sequence ID" value="RCU45309.1"/>
    <property type="molecule type" value="Genomic_DNA"/>
</dbReference>
<gene>
    <name evidence="2" type="ORF">DU002_16480</name>
</gene>
<dbReference type="AlphaFoldDB" id="A0A368N7R0"/>
<organism evidence="2 3">
    <name type="scientific">Corallincola holothuriorum</name>
    <dbReference type="NCBI Taxonomy" id="2282215"/>
    <lineage>
        <taxon>Bacteria</taxon>
        <taxon>Pseudomonadati</taxon>
        <taxon>Pseudomonadota</taxon>
        <taxon>Gammaproteobacteria</taxon>
        <taxon>Alteromonadales</taxon>
        <taxon>Psychromonadaceae</taxon>
        <taxon>Corallincola</taxon>
    </lineage>
</organism>
<evidence type="ECO:0000313" key="2">
    <source>
        <dbReference type="EMBL" id="RCU45309.1"/>
    </source>
</evidence>
<reference evidence="2 3" key="1">
    <citation type="submission" date="2018-07" db="EMBL/GenBank/DDBJ databases">
        <title>Corallincola holothuriorum sp. nov., a new facultative anaerobe isolated from sea cucumber Apostichopus japonicus.</title>
        <authorList>
            <person name="Xia H."/>
        </authorList>
    </citation>
    <scope>NUCLEOTIDE SEQUENCE [LARGE SCALE GENOMIC DNA]</scope>
    <source>
        <strain evidence="2 3">C4</strain>
    </source>
</reference>
<name>A0A368N7R0_9GAMM</name>